<protein>
    <recommendedName>
        <fullName evidence="3">SRR1-like domain-containing protein</fullName>
    </recommendedName>
</protein>
<dbReference type="PANTHER" id="PTHR42080">
    <property type="entry name" value="SRR1 DOMAIN-CONTAINING PROTEIN"/>
    <property type="match status" value="1"/>
</dbReference>
<gene>
    <name evidence="1" type="ORF">G3M48_000118</name>
</gene>
<evidence type="ECO:0000313" key="1">
    <source>
        <dbReference type="EMBL" id="KAK8148255.1"/>
    </source>
</evidence>
<name>A0AAW0S1X6_9HYPO</name>
<evidence type="ECO:0000313" key="2">
    <source>
        <dbReference type="Proteomes" id="UP001397290"/>
    </source>
</evidence>
<comment type="caution">
    <text evidence="1">The sequence shown here is derived from an EMBL/GenBank/DDBJ whole genome shotgun (WGS) entry which is preliminary data.</text>
</comment>
<organism evidence="1 2">
    <name type="scientific">Beauveria asiatica</name>
    <dbReference type="NCBI Taxonomy" id="1069075"/>
    <lineage>
        <taxon>Eukaryota</taxon>
        <taxon>Fungi</taxon>
        <taxon>Dikarya</taxon>
        <taxon>Ascomycota</taxon>
        <taxon>Pezizomycotina</taxon>
        <taxon>Sordariomycetes</taxon>
        <taxon>Hypocreomycetidae</taxon>
        <taxon>Hypocreales</taxon>
        <taxon>Cordycipitaceae</taxon>
        <taxon>Beauveria</taxon>
    </lineage>
</organism>
<accession>A0AAW0S1X6</accession>
<reference evidence="1 2" key="1">
    <citation type="submission" date="2020-02" db="EMBL/GenBank/DDBJ databases">
        <title>Comparative genomics of the hypocrealean fungal genus Beauvera.</title>
        <authorList>
            <person name="Showalter D.N."/>
            <person name="Bushley K.E."/>
            <person name="Rehner S.A."/>
        </authorList>
    </citation>
    <scope>NUCLEOTIDE SEQUENCE [LARGE SCALE GENOMIC DNA]</scope>
    <source>
        <strain evidence="1 2">ARSEF4384</strain>
    </source>
</reference>
<dbReference type="EMBL" id="JAAHCF010000100">
    <property type="protein sequence ID" value="KAK8148255.1"/>
    <property type="molecule type" value="Genomic_DNA"/>
</dbReference>
<dbReference type="AlphaFoldDB" id="A0AAW0S1X6"/>
<dbReference type="PANTHER" id="PTHR42080:SF3">
    <property type="entry name" value="SRR1-LIKE DOMAIN-CONTAINING PROTEIN"/>
    <property type="match status" value="1"/>
</dbReference>
<proteinExistence type="predicted"/>
<dbReference type="Proteomes" id="UP001397290">
    <property type="component" value="Unassembled WGS sequence"/>
</dbReference>
<sequence>MPYIPASLSSQEPPPPQQQHLCINRCLAALPTPHAALLRRRQLYRSMAASQTLLSRIYDSGVPLFTKAALADLAAQIDAAVADPAQQQPMRVTGLDGQVVAFPLLTGRAHHVDDAHICVLNAARLLDACRDDTLYHPIRAHLPLEIAHLVEKRLAVPPPRRFLDDRLPAAAADDDDANSLRRGLHTSRARSPHNPLLRALVSALPLSRRIRNVVALACGSPETTITTAVAGRRSVTQHALVLALRDVLGGGGRVACVTQDAGYYTATDKVVLKGERVAVVDDPRGYLEVGDETVVVAVWPGNVPVWDVVCDVARPAVLVWHQDAEPPGNDGDCGDPATWRVRNMLRHEYVKVSTPPENDCLDEVAVYIRKEE</sequence>
<evidence type="ECO:0008006" key="3">
    <source>
        <dbReference type="Google" id="ProtNLM"/>
    </source>
</evidence>
<keyword evidence="2" id="KW-1185">Reference proteome</keyword>